<dbReference type="SUPFAM" id="SSF54106">
    <property type="entry name" value="LysM domain"/>
    <property type="match status" value="1"/>
</dbReference>
<dbReference type="PANTHER" id="PTHR39160">
    <property type="entry name" value="CELL WALL-BINDING PROTEIN YOCH"/>
    <property type="match status" value="1"/>
</dbReference>
<dbReference type="PANTHER" id="PTHR39160:SF4">
    <property type="entry name" value="RESUSCITATION-PROMOTING FACTOR RPFB"/>
    <property type="match status" value="1"/>
</dbReference>
<dbReference type="CDD" id="cd00118">
    <property type="entry name" value="LysM"/>
    <property type="match status" value="1"/>
</dbReference>
<evidence type="ECO:0000256" key="1">
    <source>
        <dbReference type="ARBA" id="ARBA00022729"/>
    </source>
</evidence>
<dbReference type="Proteomes" id="UP000295416">
    <property type="component" value="Unassembled WGS sequence"/>
</dbReference>
<feature type="domain" description="LysM" evidence="3">
    <location>
        <begin position="18"/>
        <end position="63"/>
    </location>
</feature>
<organism evidence="4 5">
    <name type="scientific">Scopulibacillus darangshiensis</name>
    <dbReference type="NCBI Taxonomy" id="442528"/>
    <lineage>
        <taxon>Bacteria</taxon>
        <taxon>Bacillati</taxon>
        <taxon>Bacillota</taxon>
        <taxon>Bacilli</taxon>
        <taxon>Bacillales</taxon>
        <taxon>Sporolactobacillaceae</taxon>
        <taxon>Scopulibacillus</taxon>
    </lineage>
</organism>
<dbReference type="SMART" id="SM00257">
    <property type="entry name" value="LysM"/>
    <property type="match status" value="1"/>
</dbReference>
<gene>
    <name evidence="4" type="ORF">EV207_1204</name>
</gene>
<dbReference type="AlphaFoldDB" id="A0A4R2NVD8"/>
<evidence type="ECO:0000313" key="4">
    <source>
        <dbReference type="EMBL" id="TCP25970.1"/>
    </source>
</evidence>
<accession>A0A4R2NVD8</accession>
<dbReference type="InterPro" id="IPR051933">
    <property type="entry name" value="Resuscitation_pf_RpfB"/>
</dbReference>
<keyword evidence="5" id="KW-1185">Reference proteome</keyword>
<dbReference type="Pfam" id="PF06725">
    <property type="entry name" value="3D"/>
    <property type="match status" value="1"/>
</dbReference>
<evidence type="ECO:0000313" key="5">
    <source>
        <dbReference type="Proteomes" id="UP000295416"/>
    </source>
</evidence>
<dbReference type="InterPro" id="IPR018392">
    <property type="entry name" value="LysM"/>
</dbReference>
<dbReference type="EMBL" id="SLXK01000020">
    <property type="protein sequence ID" value="TCP25970.1"/>
    <property type="molecule type" value="Genomic_DNA"/>
</dbReference>
<dbReference type="InterPro" id="IPR036908">
    <property type="entry name" value="RlpA-like_sf"/>
</dbReference>
<dbReference type="InterPro" id="IPR059180">
    <property type="entry name" value="3D_YorM"/>
</dbReference>
<comment type="caution">
    <text evidence="4">The sequence shown here is derived from an EMBL/GenBank/DDBJ whole genome shotgun (WGS) entry which is preliminary data.</text>
</comment>
<feature type="chain" id="PRO_5020285078" evidence="2">
    <location>
        <begin position="17"/>
        <end position="176"/>
    </location>
</feature>
<dbReference type="InterPro" id="IPR036779">
    <property type="entry name" value="LysM_dom_sf"/>
</dbReference>
<dbReference type="InterPro" id="IPR010611">
    <property type="entry name" value="3D_dom"/>
</dbReference>
<dbReference type="CDD" id="cd14667">
    <property type="entry name" value="3D_containing_proteins"/>
    <property type="match status" value="1"/>
</dbReference>
<evidence type="ECO:0000256" key="2">
    <source>
        <dbReference type="SAM" id="SignalP"/>
    </source>
</evidence>
<protein>
    <submittedName>
        <fullName evidence="4">3D (Asp-Asp-Asp) domain-containing protein</fullName>
    </submittedName>
</protein>
<proteinExistence type="predicted"/>
<dbReference type="GO" id="GO:0019867">
    <property type="term" value="C:outer membrane"/>
    <property type="evidence" value="ECO:0007669"/>
    <property type="project" value="InterPro"/>
</dbReference>
<sequence length="176" mass="18704">MALIACLFVTSNVASAHGTYTVEKGDTLSKIARSHNVSLKSVVSANSSIENINLIFPGQAITLPGNKDLTPSETKGKSETFTVTAYTAGTESTGKQPGDAGYGITASGNPVQEGETIACPPSMDFGTKVYIPYFNQTYTCQDRGSAIHEGRIDVYMKDLNDAINFGKKQLKVNVQG</sequence>
<dbReference type="Gene3D" id="3.10.350.10">
    <property type="entry name" value="LysM domain"/>
    <property type="match status" value="1"/>
</dbReference>
<dbReference type="GO" id="GO:0009254">
    <property type="term" value="P:peptidoglycan turnover"/>
    <property type="evidence" value="ECO:0007669"/>
    <property type="project" value="InterPro"/>
</dbReference>
<dbReference type="RefSeq" id="WP_243647065.1">
    <property type="nucleotide sequence ID" value="NZ_SLXK01000020.1"/>
</dbReference>
<reference evidence="4 5" key="1">
    <citation type="submission" date="2019-03" db="EMBL/GenBank/DDBJ databases">
        <title>Genomic Encyclopedia of Type Strains, Phase IV (KMG-IV): sequencing the most valuable type-strain genomes for metagenomic binning, comparative biology and taxonomic classification.</title>
        <authorList>
            <person name="Goeker M."/>
        </authorList>
    </citation>
    <scope>NUCLEOTIDE SEQUENCE [LARGE SCALE GENOMIC DNA]</scope>
    <source>
        <strain evidence="4 5">DSM 19377</strain>
    </source>
</reference>
<evidence type="ECO:0000259" key="3">
    <source>
        <dbReference type="PROSITE" id="PS51782"/>
    </source>
</evidence>
<feature type="signal peptide" evidence="2">
    <location>
        <begin position="1"/>
        <end position="16"/>
    </location>
</feature>
<dbReference type="Gene3D" id="2.40.40.10">
    <property type="entry name" value="RlpA-like domain"/>
    <property type="match status" value="1"/>
</dbReference>
<dbReference type="Pfam" id="PF01476">
    <property type="entry name" value="LysM"/>
    <property type="match status" value="1"/>
</dbReference>
<name>A0A4R2NVD8_9BACL</name>
<keyword evidence="1 2" id="KW-0732">Signal</keyword>
<dbReference type="PROSITE" id="PS51782">
    <property type="entry name" value="LYSM"/>
    <property type="match status" value="1"/>
</dbReference>
<dbReference type="GO" id="GO:0004553">
    <property type="term" value="F:hydrolase activity, hydrolyzing O-glycosyl compounds"/>
    <property type="evidence" value="ECO:0007669"/>
    <property type="project" value="InterPro"/>
</dbReference>